<keyword evidence="3" id="KW-1185">Reference proteome</keyword>
<dbReference type="RefSeq" id="WP_133817174.1">
    <property type="nucleotide sequence ID" value="NZ_SNZH01000002.1"/>
</dbReference>
<sequence length="67" mass="7397">MLNLIITPWFRILDAERDGAAEPRQSFAHAAEPRRGRAQTPALPGARSECEIPRAERAFLAAVPRAC</sequence>
<dbReference type="AlphaFoldDB" id="A0A4R6Z6R5"/>
<evidence type="ECO:0000256" key="1">
    <source>
        <dbReference type="SAM" id="MobiDB-lite"/>
    </source>
</evidence>
<feature type="region of interest" description="Disordered" evidence="1">
    <location>
        <begin position="21"/>
        <end position="47"/>
    </location>
</feature>
<evidence type="ECO:0000313" key="2">
    <source>
        <dbReference type="EMBL" id="TDR47453.1"/>
    </source>
</evidence>
<protein>
    <submittedName>
        <fullName evidence="2">Uncharacterized protein</fullName>
    </submittedName>
</protein>
<evidence type="ECO:0000313" key="3">
    <source>
        <dbReference type="Proteomes" id="UP000295293"/>
    </source>
</evidence>
<accession>A0A4R6Z6R5</accession>
<comment type="caution">
    <text evidence="2">The sequence shown here is derived from an EMBL/GenBank/DDBJ whole genome shotgun (WGS) entry which is preliminary data.</text>
</comment>
<dbReference type="Proteomes" id="UP000295293">
    <property type="component" value="Unassembled WGS sequence"/>
</dbReference>
<proteinExistence type="predicted"/>
<dbReference type="EMBL" id="SNZH01000002">
    <property type="protein sequence ID" value="TDR47453.1"/>
    <property type="molecule type" value="Genomic_DNA"/>
</dbReference>
<reference evidence="2 3" key="1">
    <citation type="submission" date="2019-03" db="EMBL/GenBank/DDBJ databases">
        <title>Genomic Encyclopedia of Type Strains, Phase IV (KMG-IV): sequencing the most valuable type-strain genomes for metagenomic binning, comparative biology and taxonomic classification.</title>
        <authorList>
            <person name="Goeker M."/>
        </authorList>
    </citation>
    <scope>NUCLEOTIDE SEQUENCE [LARGE SCALE GENOMIC DNA]</scope>
    <source>
        <strain evidence="2 3">DSM 21667</strain>
    </source>
</reference>
<gene>
    <name evidence="2" type="ORF">DFR29_102112</name>
</gene>
<name>A0A4R6Z6R5_9GAMM</name>
<organism evidence="2 3">
    <name type="scientific">Tahibacter aquaticus</name>
    <dbReference type="NCBI Taxonomy" id="520092"/>
    <lineage>
        <taxon>Bacteria</taxon>
        <taxon>Pseudomonadati</taxon>
        <taxon>Pseudomonadota</taxon>
        <taxon>Gammaproteobacteria</taxon>
        <taxon>Lysobacterales</taxon>
        <taxon>Rhodanobacteraceae</taxon>
        <taxon>Tahibacter</taxon>
    </lineage>
</organism>